<dbReference type="EMBL" id="LBWS01000031">
    <property type="protein sequence ID" value="KKR14304.1"/>
    <property type="molecule type" value="Genomic_DNA"/>
</dbReference>
<dbReference type="Proteomes" id="UP000034048">
    <property type="component" value="Unassembled WGS sequence"/>
</dbReference>
<evidence type="ECO:0000313" key="3">
    <source>
        <dbReference type="Proteomes" id="UP000034048"/>
    </source>
</evidence>
<dbReference type="AlphaFoldDB" id="A0A0G0NDT2"/>
<sequence>MWSQEGIFKIIFSLAIVMFALVMVGFFLLGIKIILLFQPTIDFIGLHITHL</sequence>
<organism evidence="2 3">
    <name type="scientific">Candidatus Falkowbacteria bacterium GW2011_GWA2_39_24</name>
    <dbReference type="NCBI Taxonomy" id="1618634"/>
    <lineage>
        <taxon>Bacteria</taxon>
        <taxon>Candidatus Falkowiibacteriota</taxon>
    </lineage>
</organism>
<proteinExistence type="predicted"/>
<keyword evidence="1" id="KW-0812">Transmembrane</keyword>
<keyword evidence="1" id="KW-1133">Transmembrane helix</keyword>
<evidence type="ECO:0000313" key="2">
    <source>
        <dbReference type="EMBL" id="KKR14304.1"/>
    </source>
</evidence>
<comment type="caution">
    <text evidence="2">The sequence shown here is derived from an EMBL/GenBank/DDBJ whole genome shotgun (WGS) entry which is preliminary data.</text>
</comment>
<gene>
    <name evidence="2" type="ORF">UT42_C0031G0003</name>
</gene>
<keyword evidence="1" id="KW-0472">Membrane</keyword>
<accession>A0A0G0NDT2</accession>
<reference evidence="2 3" key="1">
    <citation type="journal article" date="2015" name="Nature">
        <title>rRNA introns, odd ribosomes, and small enigmatic genomes across a large radiation of phyla.</title>
        <authorList>
            <person name="Brown C.T."/>
            <person name="Hug L.A."/>
            <person name="Thomas B.C."/>
            <person name="Sharon I."/>
            <person name="Castelle C.J."/>
            <person name="Singh A."/>
            <person name="Wilkins M.J."/>
            <person name="Williams K.H."/>
            <person name="Banfield J.F."/>
        </authorList>
    </citation>
    <scope>NUCLEOTIDE SEQUENCE [LARGE SCALE GENOMIC DNA]</scope>
</reference>
<protein>
    <submittedName>
        <fullName evidence="2">Uncharacterized protein</fullName>
    </submittedName>
</protein>
<feature type="transmembrane region" description="Helical" evidence="1">
    <location>
        <begin position="6"/>
        <end position="29"/>
    </location>
</feature>
<name>A0A0G0NDT2_9BACT</name>
<evidence type="ECO:0000256" key="1">
    <source>
        <dbReference type="SAM" id="Phobius"/>
    </source>
</evidence>